<sequence>MAWTSHVDELLYDGERERHRLEFAHAMAVVTNHRVLVFTDGDGPAYRHIDRPNVGRVVVDVGGEPRHLGHALVPGLLGALLLAVSALAASVDLGLRSAAESMSDGGSETTGLPSALDSAFGAAETLLSAFELGLLALGALALCGGLFFCARYARSRSRAVRLTVYGDDDITFPVADIDIENGRVTALNSAIQPGDEHHALLEEQPDGLEGRPDTDATERNPRAERTDGIGPGERRGKESG</sequence>
<feature type="transmembrane region" description="Helical" evidence="2">
    <location>
        <begin position="132"/>
        <end position="153"/>
    </location>
</feature>
<organism evidence="3 4">
    <name type="scientific">Natronolimnobius baerhuensis</name>
    <dbReference type="NCBI Taxonomy" id="253108"/>
    <lineage>
        <taxon>Archaea</taxon>
        <taxon>Methanobacteriati</taxon>
        <taxon>Methanobacteriota</taxon>
        <taxon>Stenosarchaea group</taxon>
        <taxon>Halobacteria</taxon>
        <taxon>Halobacteriales</taxon>
        <taxon>Natrialbaceae</taxon>
        <taxon>Natronolimnobius</taxon>
    </lineage>
</organism>
<feature type="transmembrane region" description="Helical" evidence="2">
    <location>
        <begin position="71"/>
        <end position="91"/>
    </location>
</feature>
<keyword evidence="4" id="KW-1185">Reference proteome</keyword>
<evidence type="ECO:0000313" key="4">
    <source>
        <dbReference type="Proteomes" id="UP000196084"/>
    </source>
</evidence>
<keyword evidence="2" id="KW-0812">Transmembrane</keyword>
<dbReference type="OrthoDB" id="222505at2157"/>
<protein>
    <submittedName>
        <fullName evidence="3">Uncharacterized protein</fullName>
    </submittedName>
</protein>
<feature type="region of interest" description="Disordered" evidence="1">
    <location>
        <begin position="198"/>
        <end position="240"/>
    </location>
</feature>
<reference evidence="3 4" key="1">
    <citation type="submission" date="2017-02" db="EMBL/GenBank/DDBJ databases">
        <title>Natronthermophilus aegyptiacus gen. nov.,sp. nov., an aerobic, extremely halophilic alkalithermophilic archaeon isolated from the athalassohaline Wadi An Natrun, Egypt.</title>
        <authorList>
            <person name="Zhao B."/>
        </authorList>
    </citation>
    <scope>NUCLEOTIDE SEQUENCE [LARGE SCALE GENOMIC DNA]</scope>
    <source>
        <strain evidence="3 4">CGMCC 1.3597</strain>
    </source>
</reference>
<evidence type="ECO:0000313" key="3">
    <source>
        <dbReference type="EMBL" id="OVE83379.1"/>
    </source>
</evidence>
<dbReference type="Proteomes" id="UP000196084">
    <property type="component" value="Unassembled WGS sequence"/>
</dbReference>
<dbReference type="RefSeq" id="WP_087715013.1">
    <property type="nucleotide sequence ID" value="NZ_MWPH01000003.1"/>
</dbReference>
<name>A0A202E586_9EURY</name>
<evidence type="ECO:0000256" key="2">
    <source>
        <dbReference type="SAM" id="Phobius"/>
    </source>
</evidence>
<dbReference type="EMBL" id="MWPH01000003">
    <property type="protein sequence ID" value="OVE83379.1"/>
    <property type="molecule type" value="Genomic_DNA"/>
</dbReference>
<keyword evidence="2" id="KW-0472">Membrane</keyword>
<evidence type="ECO:0000256" key="1">
    <source>
        <dbReference type="SAM" id="MobiDB-lite"/>
    </source>
</evidence>
<feature type="compositionally biased region" description="Basic and acidic residues" evidence="1">
    <location>
        <begin position="208"/>
        <end position="240"/>
    </location>
</feature>
<proteinExistence type="predicted"/>
<dbReference type="AlphaFoldDB" id="A0A202E586"/>
<accession>A0A202E586</accession>
<keyword evidence="2" id="KW-1133">Transmembrane helix</keyword>
<comment type="caution">
    <text evidence="3">The sequence shown here is derived from an EMBL/GenBank/DDBJ whole genome shotgun (WGS) entry which is preliminary data.</text>
</comment>
<gene>
    <name evidence="3" type="ORF">B2G88_13030</name>
</gene>